<keyword evidence="1 4" id="KW-0732">Signal</keyword>
<reference evidence="6 7" key="1">
    <citation type="submission" date="2018-08" db="EMBL/GenBank/DDBJ databases">
        <title>Chitinophaga sp. K20C18050901, a novel bacterium isolated from forest soil.</title>
        <authorList>
            <person name="Wang C."/>
        </authorList>
    </citation>
    <scope>NUCLEOTIDE SEQUENCE [LARGE SCALE GENOMIC DNA]</scope>
    <source>
        <strain evidence="6 7">K20C18050901</strain>
    </source>
</reference>
<dbReference type="OrthoDB" id="599434at2"/>
<keyword evidence="7" id="KW-1185">Reference proteome</keyword>
<accession>A0A3E1P8G2</accession>
<evidence type="ECO:0000256" key="4">
    <source>
        <dbReference type="SAM" id="SignalP"/>
    </source>
</evidence>
<keyword evidence="3" id="KW-0106">Calcium</keyword>
<dbReference type="Proteomes" id="UP000261174">
    <property type="component" value="Unassembled WGS sequence"/>
</dbReference>
<dbReference type="GO" id="GO:0016020">
    <property type="term" value="C:membrane"/>
    <property type="evidence" value="ECO:0007669"/>
    <property type="project" value="InterPro"/>
</dbReference>
<feature type="domain" description="Calx-beta" evidence="5">
    <location>
        <begin position="483"/>
        <end position="574"/>
    </location>
</feature>
<proteinExistence type="predicted"/>
<sequence>MFKLPNSVKWNATTTPRKVSHTLKRMFFAVLLLLLCSQSQVIAQTVKATINPTGGASGTKDLKIDIYTDGSIVVTRNGLTETYNRADSSLGMRAFFDFKNLSHMADRTTPQTPSSCYISPISGSGSYADPYKIHVVGTVLDPYYKYPTGQTGTVTCIITYVKNTSYFFLDYVMHMPQVSTNDFTSVLFYLSEQVVMGPNATADPDEASKCGYGFINSDTTTIGIYRDAACSETAESPRSHVYRMYRKFKSFEASIPENRFYLDDDGLYPHNVIADGVDGRGRSMGIMRTMPIYDNNFTATPVNYRTFRVLSGYGTTKNEFDTVAALVDSIPVTGWGNVSVQFSSATLSTTEGSAAQGEHIDSSVTLKVSGGKLNAPVYVLLQYDPAYSYAHPAVVGTDFTLPEQGVLIPAGDYTTAKTIKIPNLHIIGNDKLEYSRTLRLKLAATCTDLITISGTSQCDFTIVDDEARGMTLTMDSTAILEGNSTKARVKMTSTSPEDVVITFSTHASSTAGDTDYVVPTSITIPANSTYSPDFTISAKSDKVLENTENLVLQFKGTVLGINVTGQTSLTINDSTYFNPAYAKIVSSYVNPSSINPITEGYEGYVRFQLPDGVSTEVPITVNVDFDYSKSTASDGDDFDFWYYNGPVTIPKLGTGANIYIIAYADGLLEGPTPETIVLDVTSVDNVGAGRSYPYKGDTLKIKDGDYDSSMSMIVTASPASILEGTSSTVTVTLPNGLKAGSAMTIPVARSVSSKAIASDATMSLSTLTIAKNKTNATLTVKALKDSLLENDESYYVVASPAGYIKDSCLITIRDTTGLIAGNKVLNLVMNTPSLKEGNSSNLTLAFAKAGIMAGDSLAIVLTPDGTSVAAPSDYYIGAANTIYMPPNTNSKTVTNGFSALTDNILENTEAFKLNASTTSVSGLTINSISGSITDATSDNAANRIVSITPGATEMEEGSTYTYTFSLPAGITTEVPITITPSILTGSTADASDFTLDSATITLDANHPTSNATAINIVQDNILESNEQLILGGTASTALTAGVTVNQAATVTIKDKTELGSFTLSTDRNDIVEGGAGAYITISLPGTPPAPLTLTLSRGNSSQASSGYAGLPQTVTMTTSSVTIPVPVSALTDNIIGDNETLVVLVEAAGYPSDSVTLNMVDVTADDPANMKITLTPEPASQGDHVEEGNTYTVRASFPAGIKLYTPVTLNVTASNLSVAGTGDYTGVPTTVTIDTSGYGDFVITAKADYIIEGSEMLRILGNTPGMSNVSVDSLDLYIDDALTSTQLQMIIDSSSIHKGSTTKVRIGFVNSGMTSASDIIITVIPDVSSTADTTNYTGLPRFVTLPKDSNYVTFFLNIPNNYKIEGPTVLQFTDSAAGYSFASIAPLNILDPEGQAITLEKVTDAGEPATDGAFKVVMPAVSTTDVSVTMTATYAGTNIKDVQTTVIIPAGSLSVTIPVYIIDDIILQGNLVLQVKLTGATTEQGGTTKSMYVSGGTMYMNVFDDESSDSGVQAEARTMVIERMADAYQPSTSGQFRVRFNDSTLVATQDVTAAYTVTGTAIAGTDYIALSGSVVIPAGSSMATFDVVPAGLLTAGPTKSVTASLTGVTSSIPLVTWPVSTSSGISTVNIFNNNVDTPQVNLFASTSTIVEGDSVKFFVRTTKSINLDLPITVAVTNDVYRTVTIHNGTVSGNKVIVTMPAGAQETYFTVVVDDNELNDDDGWLQASVQAYDPLSSGPAYYVGLASEIKNTVTDNDTLRIGFSQSQFSVVVPFDTTGMPLPFELKMNRASSRIITIYYEFYEPGSGELLAGTTVATAGKDYDASVTPLLIMPNTSSTSIPVLVNSVEKNKMFGMRLLRATVSSTQNIPILDSLSTATGLIEICMDCDYDGDGVPDYVERFITDGRWKDNNNGNLRVHPAMSPNGDGLGNDAMYIENIDAYPDNEVTVFNRWGGTVFTTKGYNNSSNNFNGKANTGSAKNQDVPDGSYFFIIHATDATGKKIKYTGFLVIKRS</sequence>
<dbReference type="Pfam" id="PF13585">
    <property type="entry name" value="CHU_C"/>
    <property type="match status" value="1"/>
</dbReference>
<feature type="domain" description="Calx-beta" evidence="5">
    <location>
        <begin position="1547"/>
        <end position="1587"/>
    </location>
</feature>
<name>A0A3E1P8G2_9BACT</name>
<feature type="chain" id="PRO_5017801079" description="Calx-beta domain-containing protein" evidence="4">
    <location>
        <begin position="44"/>
        <end position="2012"/>
    </location>
</feature>
<gene>
    <name evidence="6" type="ORF">DXN04_02985</name>
</gene>
<dbReference type="Gene3D" id="2.60.40.2030">
    <property type="match status" value="5"/>
</dbReference>
<dbReference type="GO" id="GO:0007154">
    <property type="term" value="P:cell communication"/>
    <property type="evidence" value="ECO:0007669"/>
    <property type="project" value="InterPro"/>
</dbReference>
<evidence type="ECO:0000313" key="7">
    <source>
        <dbReference type="Proteomes" id="UP000261174"/>
    </source>
</evidence>
<protein>
    <recommendedName>
        <fullName evidence="5">Calx-beta domain-containing protein</fullName>
    </recommendedName>
</protein>
<evidence type="ECO:0000259" key="5">
    <source>
        <dbReference type="Pfam" id="PF03160"/>
    </source>
</evidence>
<dbReference type="SUPFAM" id="SSF141072">
    <property type="entry name" value="CalX-like"/>
    <property type="match status" value="6"/>
</dbReference>
<evidence type="ECO:0000256" key="3">
    <source>
        <dbReference type="ARBA" id="ARBA00022837"/>
    </source>
</evidence>
<keyword evidence="2" id="KW-0677">Repeat</keyword>
<dbReference type="InterPro" id="IPR003644">
    <property type="entry name" value="Calx_beta"/>
</dbReference>
<feature type="signal peptide" evidence="4">
    <location>
        <begin position="1"/>
        <end position="43"/>
    </location>
</feature>
<feature type="domain" description="Calx-beta" evidence="5">
    <location>
        <begin position="985"/>
        <end position="1055"/>
    </location>
</feature>
<dbReference type="EMBL" id="QTJV01000001">
    <property type="protein sequence ID" value="RFM36486.1"/>
    <property type="molecule type" value="Genomic_DNA"/>
</dbReference>
<evidence type="ECO:0000256" key="1">
    <source>
        <dbReference type="ARBA" id="ARBA00022729"/>
    </source>
</evidence>
<evidence type="ECO:0000313" key="6">
    <source>
        <dbReference type="EMBL" id="RFM36486.1"/>
    </source>
</evidence>
<dbReference type="Pfam" id="PF03160">
    <property type="entry name" value="Calx-beta"/>
    <property type="match status" value="3"/>
</dbReference>
<evidence type="ECO:0000256" key="2">
    <source>
        <dbReference type="ARBA" id="ARBA00022737"/>
    </source>
</evidence>
<dbReference type="InterPro" id="IPR038081">
    <property type="entry name" value="CalX-like_sf"/>
</dbReference>
<dbReference type="RefSeq" id="WP_116851810.1">
    <property type="nucleotide sequence ID" value="NZ_QTJV01000001.1"/>
</dbReference>
<organism evidence="6 7">
    <name type="scientific">Chitinophaga silvisoli</name>
    <dbReference type="NCBI Taxonomy" id="2291814"/>
    <lineage>
        <taxon>Bacteria</taxon>
        <taxon>Pseudomonadati</taxon>
        <taxon>Bacteroidota</taxon>
        <taxon>Chitinophagia</taxon>
        <taxon>Chitinophagales</taxon>
        <taxon>Chitinophagaceae</taxon>
        <taxon>Chitinophaga</taxon>
    </lineage>
</organism>
<comment type="caution">
    <text evidence="6">The sequence shown here is derived from an EMBL/GenBank/DDBJ whole genome shotgun (WGS) entry which is preliminary data.</text>
</comment>